<dbReference type="AlphaFoldDB" id="A0A8H6P2P1"/>
<name>A0A8H6P2P1_9EURO</name>
<comment type="caution">
    <text evidence="2">The sequence shown here is derived from an EMBL/GenBank/DDBJ whole genome shotgun (WGS) entry which is preliminary data.</text>
</comment>
<sequence length="154" mass="17180">MDNFATLPMAAYLLPDESDPDDEDFHAPETCPRRDPIESDAVVSIPSTPSSTDLLDLDLEIITPPGYHERHSENREPRLRDGDSSNADVQVQLDRMGSLHPEADQDGRLRRTTPSPNREAQRSSLAAGKSRLARGIERSVEEVEILHTVVEEIK</sequence>
<feature type="compositionally biased region" description="Basic and acidic residues" evidence="1">
    <location>
        <begin position="25"/>
        <end position="37"/>
    </location>
</feature>
<feature type="region of interest" description="Disordered" evidence="1">
    <location>
        <begin position="14"/>
        <end position="137"/>
    </location>
</feature>
<evidence type="ECO:0000313" key="4">
    <source>
        <dbReference type="Proteomes" id="UP000630445"/>
    </source>
</evidence>
<gene>
    <name evidence="2" type="ORF">CNMCM5793_003472</name>
    <name evidence="3" type="ORF">CNMCM6106_005187</name>
</gene>
<protein>
    <submittedName>
        <fullName evidence="2">Uncharacterized protein</fullName>
    </submittedName>
</protein>
<proteinExistence type="predicted"/>
<keyword evidence="4" id="KW-1185">Reference proteome</keyword>
<evidence type="ECO:0000256" key="1">
    <source>
        <dbReference type="SAM" id="MobiDB-lite"/>
    </source>
</evidence>
<dbReference type="Proteomes" id="UP000630445">
    <property type="component" value="Unassembled WGS sequence"/>
</dbReference>
<feature type="compositionally biased region" description="Low complexity" evidence="1">
    <location>
        <begin position="46"/>
        <end position="65"/>
    </location>
</feature>
<organism evidence="2 4">
    <name type="scientific">Aspergillus hiratsukae</name>
    <dbReference type="NCBI Taxonomy" id="1194566"/>
    <lineage>
        <taxon>Eukaryota</taxon>
        <taxon>Fungi</taxon>
        <taxon>Dikarya</taxon>
        <taxon>Ascomycota</taxon>
        <taxon>Pezizomycotina</taxon>
        <taxon>Eurotiomycetes</taxon>
        <taxon>Eurotiomycetidae</taxon>
        <taxon>Eurotiales</taxon>
        <taxon>Aspergillaceae</taxon>
        <taxon>Aspergillus</taxon>
        <taxon>Aspergillus subgen. Fumigati</taxon>
    </lineage>
</organism>
<evidence type="ECO:0000313" key="3">
    <source>
        <dbReference type="EMBL" id="KAF7170563.1"/>
    </source>
</evidence>
<accession>A0A8H6P2P1</accession>
<dbReference type="Proteomes" id="UP000662466">
    <property type="component" value="Unassembled WGS sequence"/>
</dbReference>
<dbReference type="EMBL" id="JACBAD010002110">
    <property type="protein sequence ID" value="KAF7115832.1"/>
    <property type="molecule type" value="Genomic_DNA"/>
</dbReference>
<feature type="compositionally biased region" description="Basic and acidic residues" evidence="1">
    <location>
        <begin position="67"/>
        <end position="83"/>
    </location>
</feature>
<feature type="compositionally biased region" description="Polar residues" evidence="1">
    <location>
        <begin position="112"/>
        <end position="124"/>
    </location>
</feature>
<evidence type="ECO:0000313" key="2">
    <source>
        <dbReference type="EMBL" id="KAF7115832.1"/>
    </source>
</evidence>
<dbReference type="EMBL" id="JACBAF010001982">
    <property type="protein sequence ID" value="KAF7170563.1"/>
    <property type="molecule type" value="Genomic_DNA"/>
</dbReference>
<reference evidence="2" key="1">
    <citation type="submission" date="2020-06" db="EMBL/GenBank/DDBJ databases">
        <title>Draft genome sequences of strains closely related to Aspergillus parafelis and Aspergillus hiratsukae.</title>
        <authorList>
            <person name="Dos Santos R.A.C."/>
            <person name="Rivero-Menendez O."/>
            <person name="Steenwyk J.L."/>
            <person name="Mead M.E."/>
            <person name="Goldman G.H."/>
            <person name="Alastruey-Izquierdo A."/>
            <person name="Rokas A."/>
        </authorList>
    </citation>
    <scope>NUCLEOTIDE SEQUENCE</scope>
    <source>
        <strain evidence="2">CNM-CM5793</strain>
        <strain evidence="3">CNM-CM6106</strain>
    </source>
</reference>